<evidence type="ECO:0000313" key="10">
    <source>
        <dbReference type="Proteomes" id="UP001374584"/>
    </source>
</evidence>
<feature type="domain" description="BTB" evidence="7">
    <location>
        <begin position="52"/>
        <end position="121"/>
    </location>
</feature>
<accession>A0AAN9RKE1</accession>
<dbReference type="EMBL" id="JAYMYR010000004">
    <property type="protein sequence ID" value="KAK7369348.1"/>
    <property type="molecule type" value="Genomic_DNA"/>
</dbReference>
<dbReference type="PROSITE" id="PS51649">
    <property type="entry name" value="NPH3"/>
    <property type="match status" value="1"/>
</dbReference>
<sequence>MKSLQVEEDSRSHNDGSHKLSDKTIVIPNKLTAIADSFKGEHSWFIAPQIPTDFSVQVQETTYNVHKYPLISKCGYIGRLEIQPFISNSGNALKLENFPGGSETFETVLKFCYGLPVDFSPDNIAALRCASEFLEMSEELEDGNLISKTEAFLTFVVLSSWKDTITVLKSCENLSPWAENLQIVRRCCDSIAWKASKDGTGEDAAPNQESWWFSDVATFRIDHFMRIISAIRAKGTRPEIIGKCIMQYAKKWLPGMDVEIEGLRGYGHEKYNLEFSIFSGKKKESSGHSKDQKTIIETLISIIPHQPDAVSCKFMLQMLKTAMMYSVSPALTTELEKRVSMVLEDAEVSDLLIPRYQNGDQGKTVIMTNSSEECTMLDIDVVQRIVEYFLMHEQQQMQQQQKTRKFNVSRLLDNYLAEIARDPNLSITKFQVFAELLPENSRSYDDGLYRAIDTYLKTHPALSEHDRKRLCKIMNCEKLSLDACLHAAQNERLPLRTVVQVLFSEQVKMRTAMQEKEPAQSGIQSEQEGNQTSATMDIKALKAELENVKTKMVDLQNDYFELQQEYEKLSSKPKNSSGWTLHWRKIKNSLHTKPAGVEIGDRQDIPKSPNNILRILNPRRRLSMS</sequence>
<dbReference type="Proteomes" id="UP001374584">
    <property type="component" value="Unassembled WGS sequence"/>
</dbReference>
<dbReference type="Pfam" id="PF03000">
    <property type="entry name" value="NPH3"/>
    <property type="match status" value="1"/>
</dbReference>
<evidence type="ECO:0000256" key="1">
    <source>
        <dbReference type="ARBA" id="ARBA00004184"/>
    </source>
</evidence>
<evidence type="ECO:0000256" key="6">
    <source>
        <dbReference type="SAM" id="MobiDB-lite"/>
    </source>
</evidence>
<dbReference type="Gene3D" id="3.30.710.10">
    <property type="entry name" value="Potassium Channel Kv1.1, Chain A"/>
    <property type="match status" value="1"/>
</dbReference>
<feature type="coiled-coil region" evidence="5">
    <location>
        <begin position="538"/>
        <end position="572"/>
    </location>
</feature>
<keyword evidence="3" id="KW-0833">Ubl conjugation pathway</keyword>
<comment type="pathway">
    <text evidence="2">Protein modification; protein ubiquitination.</text>
</comment>
<dbReference type="InterPro" id="IPR043454">
    <property type="entry name" value="NPH3/RPT2-like"/>
</dbReference>
<dbReference type="PANTHER" id="PTHR32370">
    <property type="entry name" value="OS12G0117600 PROTEIN"/>
    <property type="match status" value="1"/>
</dbReference>
<comment type="caution">
    <text evidence="9">The sequence shown here is derived from an EMBL/GenBank/DDBJ whole genome shotgun (WGS) entry which is preliminary data.</text>
</comment>
<dbReference type="InterPro" id="IPR000210">
    <property type="entry name" value="BTB/POZ_dom"/>
</dbReference>
<dbReference type="GO" id="GO:0012505">
    <property type="term" value="C:endomembrane system"/>
    <property type="evidence" value="ECO:0007669"/>
    <property type="project" value="UniProtKB-SubCell"/>
</dbReference>
<dbReference type="InterPro" id="IPR011333">
    <property type="entry name" value="SKP1/BTB/POZ_sf"/>
</dbReference>
<evidence type="ECO:0000259" key="8">
    <source>
        <dbReference type="PROSITE" id="PS51649"/>
    </source>
</evidence>
<proteinExistence type="inferred from homology"/>
<gene>
    <name evidence="9" type="ORF">VNO80_11385</name>
</gene>
<evidence type="ECO:0000256" key="5">
    <source>
        <dbReference type="SAM" id="Coils"/>
    </source>
</evidence>
<dbReference type="InterPro" id="IPR027356">
    <property type="entry name" value="NPH3_dom"/>
</dbReference>
<reference evidence="9 10" key="1">
    <citation type="submission" date="2024-01" db="EMBL/GenBank/DDBJ databases">
        <title>The genomes of 5 underutilized Papilionoideae crops provide insights into root nodulation and disease resistanc.</title>
        <authorList>
            <person name="Jiang F."/>
        </authorList>
    </citation>
    <scope>NUCLEOTIDE SEQUENCE [LARGE SCALE GENOMIC DNA]</scope>
    <source>
        <strain evidence="9">JINMINGXINNONG_FW02</strain>
        <tissue evidence="9">Leaves</tissue>
    </source>
</reference>
<evidence type="ECO:0000313" key="9">
    <source>
        <dbReference type="EMBL" id="KAK7369348.1"/>
    </source>
</evidence>
<evidence type="ECO:0000256" key="3">
    <source>
        <dbReference type="ARBA" id="ARBA00022786"/>
    </source>
</evidence>
<feature type="domain" description="NPH3" evidence="8">
    <location>
        <begin position="210"/>
        <end position="508"/>
    </location>
</feature>
<protein>
    <submittedName>
        <fullName evidence="9">Uncharacterized protein</fullName>
    </submittedName>
</protein>
<feature type="region of interest" description="Disordered" evidence="6">
    <location>
        <begin position="1"/>
        <end position="20"/>
    </location>
</feature>
<dbReference type="SUPFAM" id="SSF54695">
    <property type="entry name" value="POZ domain"/>
    <property type="match status" value="1"/>
</dbReference>
<dbReference type="PROSITE" id="PS50097">
    <property type="entry name" value="BTB"/>
    <property type="match status" value="1"/>
</dbReference>
<evidence type="ECO:0000256" key="4">
    <source>
        <dbReference type="PROSITE-ProRule" id="PRU00982"/>
    </source>
</evidence>
<evidence type="ECO:0000259" key="7">
    <source>
        <dbReference type="PROSITE" id="PS50097"/>
    </source>
</evidence>
<comment type="similarity">
    <text evidence="4">Belongs to the NPH3 family.</text>
</comment>
<dbReference type="AlphaFoldDB" id="A0AAN9RKE1"/>
<evidence type="ECO:0000256" key="2">
    <source>
        <dbReference type="ARBA" id="ARBA00004906"/>
    </source>
</evidence>
<comment type="subcellular location">
    <subcellularLocation>
        <location evidence="1">Endomembrane system</location>
        <topology evidence="1">Peripheral membrane protein</topology>
    </subcellularLocation>
</comment>
<organism evidence="9 10">
    <name type="scientific">Phaseolus coccineus</name>
    <name type="common">Scarlet runner bean</name>
    <name type="synonym">Phaseolus multiflorus</name>
    <dbReference type="NCBI Taxonomy" id="3886"/>
    <lineage>
        <taxon>Eukaryota</taxon>
        <taxon>Viridiplantae</taxon>
        <taxon>Streptophyta</taxon>
        <taxon>Embryophyta</taxon>
        <taxon>Tracheophyta</taxon>
        <taxon>Spermatophyta</taxon>
        <taxon>Magnoliopsida</taxon>
        <taxon>eudicotyledons</taxon>
        <taxon>Gunneridae</taxon>
        <taxon>Pentapetalae</taxon>
        <taxon>rosids</taxon>
        <taxon>fabids</taxon>
        <taxon>Fabales</taxon>
        <taxon>Fabaceae</taxon>
        <taxon>Papilionoideae</taxon>
        <taxon>50 kb inversion clade</taxon>
        <taxon>NPAAA clade</taxon>
        <taxon>indigoferoid/millettioid clade</taxon>
        <taxon>Phaseoleae</taxon>
        <taxon>Phaseolus</taxon>
    </lineage>
</organism>
<keyword evidence="10" id="KW-1185">Reference proteome</keyword>
<feature type="compositionally biased region" description="Basic and acidic residues" evidence="6">
    <location>
        <begin position="8"/>
        <end position="20"/>
    </location>
</feature>
<name>A0AAN9RKE1_PHACN</name>
<keyword evidence="5" id="KW-0175">Coiled coil</keyword>